<feature type="domain" description="EF-hand" evidence="2">
    <location>
        <begin position="56"/>
        <end position="91"/>
    </location>
</feature>
<keyword evidence="1" id="KW-0106">Calcium</keyword>
<accession>A0ABR2M344</accession>
<dbReference type="EMBL" id="JBBWWR010000012">
    <property type="protein sequence ID" value="KAK8958511.1"/>
    <property type="molecule type" value="Genomic_DNA"/>
</dbReference>
<reference evidence="3 4" key="1">
    <citation type="journal article" date="2022" name="Nat. Plants">
        <title>Genomes of leafy and leafless Platanthera orchids illuminate the evolution of mycoheterotrophy.</title>
        <authorList>
            <person name="Li M.H."/>
            <person name="Liu K.W."/>
            <person name="Li Z."/>
            <person name="Lu H.C."/>
            <person name="Ye Q.L."/>
            <person name="Zhang D."/>
            <person name="Wang J.Y."/>
            <person name="Li Y.F."/>
            <person name="Zhong Z.M."/>
            <person name="Liu X."/>
            <person name="Yu X."/>
            <person name="Liu D.K."/>
            <person name="Tu X.D."/>
            <person name="Liu B."/>
            <person name="Hao Y."/>
            <person name="Liao X.Y."/>
            <person name="Jiang Y.T."/>
            <person name="Sun W.H."/>
            <person name="Chen J."/>
            <person name="Chen Y.Q."/>
            <person name="Ai Y."/>
            <person name="Zhai J.W."/>
            <person name="Wu S.S."/>
            <person name="Zhou Z."/>
            <person name="Hsiao Y.Y."/>
            <person name="Wu W.L."/>
            <person name="Chen Y.Y."/>
            <person name="Lin Y.F."/>
            <person name="Hsu J.L."/>
            <person name="Li C.Y."/>
            <person name="Wang Z.W."/>
            <person name="Zhao X."/>
            <person name="Zhong W.Y."/>
            <person name="Ma X.K."/>
            <person name="Ma L."/>
            <person name="Huang J."/>
            <person name="Chen G.Z."/>
            <person name="Huang M.Z."/>
            <person name="Huang L."/>
            <person name="Peng D.H."/>
            <person name="Luo Y.B."/>
            <person name="Zou S.Q."/>
            <person name="Chen S.P."/>
            <person name="Lan S."/>
            <person name="Tsai W.C."/>
            <person name="Van de Peer Y."/>
            <person name="Liu Z.J."/>
        </authorList>
    </citation>
    <scope>NUCLEOTIDE SEQUENCE [LARGE SCALE GENOMIC DNA]</scope>
    <source>
        <strain evidence="3">Lor288</strain>
    </source>
</reference>
<evidence type="ECO:0000313" key="4">
    <source>
        <dbReference type="Proteomes" id="UP001412067"/>
    </source>
</evidence>
<name>A0ABR2M344_9ASPA</name>
<dbReference type="InterPro" id="IPR011992">
    <property type="entry name" value="EF-hand-dom_pair"/>
</dbReference>
<gene>
    <name evidence="3" type="ORF">KSP40_PGU002960</name>
</gene>
<sequence length="133" mass="14317">MVTSGLPERAALETAAAAAGHSFSITQFVDEPTFYLAVLTFTGNRFRPRHHHPAEQLAALYDSIFDQFDLDGSGTVDFAEFRSEMKKILLAVADGLGASPIQIAFEADPDGGRSFLRQAADLEATKLAGDNRG</sequence>
<dbReference type="PANTHER" id="PTHR34574:SF5">
    <property type="entry name" value="CALCIUM-BINDING EF-HAND FAMILY PROTEIN"/>
    <property type="match status" value="1"/>
</dbReference>
<proteinExistence type="predicted"/>
<dbReference type="InterPro" id="IPR018247">
    <property type="entry name" value="EF_Hand_1_Ca_BS"/>
</dbReference>
<dbReference type="Gene3D" id="1.10.238.10">
    <property type="entry name" value="EF-hand"/>
    <property type="match status" value="1"/>
</dbReference>
<dbReference type="Pfam" id="PF00036">
    <property type="entry name" value="EF-hand_1"/>
    <property type="match status" value="1"/>
</dbReference>
<dbReference type="InterPro" id="IPR002048">
    <property type="entry name" value="EF_hand_dom"/>
</dbReference>
<comment type="caution">
    <text evidence="3">The sequence shown here is derived from an EMBL/GenBank/DDBJ whole genome shotgun (WGS) entry which is preliminary data.</text>
</comment>
<dbReference type="PROSITE" id="PS00018">
    <property type="entry name" value="EF_HAND_1"/>
    <property type="match status" value="1"/>
</dbReference>
<dbReference type="Proteomes" id="UP001412067">
    <property type="component" value="Unassembled WGS sequence"/>
</dbReference>
<dbReference type="SUPFAM" id="SSF47473">
    <property type="entry name" value="EF-hand"/>
    <property type="match status" value="1"/>
</dbReference>
<protein>
    <recommendedName>
        <fullName evidence="2">EF-hand domain-containing protein</fullName>
    </recommendedName>
</protein>
<organism evidence="3 4">
    <name type="scientific">Platanthera guangdongensis</name>
    <dbReference type="NCBI Taxonomy" id="2320717"/>
    <lineage>
        <taxon>Eukaryota</taxon>
        <taxon>Viridiplantae</taxon>
        <taxon>Streptophyta</taxon>
        <taxon>Embryophyta</taxon>
        <taxon>Tracheophyta</taxon>
        <taxon>Spermatophyta</taxon>
        <taxon>Magnoliopsida</taxon>
        <taxon>Liliopsida</taxon>
        <taxon>Asparagales</taxon>
        <taxon>Orchidaceae</taxon>
        <taxon>Orchidoideae</taxon>
        <taxon>Orchideae</taxon>
        <taxon>Orchidinae</taxon>
        <taxon>Platanthera</taxon>
    </lineage>
</organism>
<dbReference type="SMART" id="SM00054">
    <property type="entry name" value="EFh"/>
    <property type="match status" value="1"/>
</dbReference>
<dbReference type="PANTHER" id="PTHR34574">
    <property type="entry name" value="CALCIUM-BINDING EF-HAND FAMILY PROTEIN-RELATED"/>
    <property type="match status" value="1"/>
</dbReference>
<evidence type="ECO:0000313" key="3">
    <source>
        <dbReference type="EMBL" id="KAK8958511.1"/>
    </source>
</evidence>
<evidence type="ECO:0000256" key="1">
    <source>
        <dbReference type="ARBA" id="ARBA00022837"/>
    </source>
</evidence>
<keyword evidence="4" id="KW-1185">Reference proteome</keyword>
<evidence type="ECO:0000259" key="2">
    <source>
        <dbReference type="PROSITE" id="PS50222"/>
    </source>
</evidence>
<dbReference type="PROSITE" id="PS50222">
    <property type="entry name" value="EF_HAND_2"/>
    <property type="match status" value="1"/>
</dbReference>